<dbReference type="EMBL" id="OMOD01000164">
    <property type="protein sequence ID" value="SPF46758.1"/>
    <property type="molecule type" value="Genomic_DNA"/>
</dbReference>
<name>A0A2U3L4G9_9BACT</name>
<evidence type="ECO:0000313" key="3">
    <source>
        <dbReference type="EMBL" id="SPF46758.1"/>
    </source>
</evidence>
<protein>
    <recommendedName>
        <fullName evidence="2">Thioredoxin-like fold domain-containing protein</fullName>
    </recommendedName>
</protein>
<feature type="chain" id="PRO_5015724545" description="Thioredoxin-like fold domain-containing protein" evidence="1">
    <location>
        <begin position="27"/>
        <end position="208"/>
    </location>
</feature>
<feature type="domain" description="Thioredoxin-like fold" evidence="2">
    <location>
        <begin position="44"/>
        <end position="178"/>
    </location>
</feature>
<dbReference type="InterPro" id="IPR036249">
    <property type="entry name" value="Thioredoxin-like_sf"/>
</dbReference>
<proteinExistence type="predicted"/>
<dbReference type="Gene3D" id="3.40.30.10">
    <property type="entry name" value="Glutaredoxin"/>
    <property type="match status" value="1"/>
</dbReference>
<reference evidence="4" key="1">
    <citation type="submission" date="2018-02" db="EMBL/GenBank/DDBJ databases">
        <authorList>
            <person name="Hausmann B."/>
        </authorList>
    </citation>
    <scope>NUCLEOTIDE SEQUENCE [LARGE SCALE GENOMIC DNA]</scope>
    <source>
        <strain evidence="4">Peat soil MAG SbA1</strain>
    </source>
</reference>
<accession>A0A2U3L4G9</accession>
<dbReference type="Pfam" id="PF13462">
    <property type="entry name" value="Thioredoxin_4"/>
    <property type="match status" value="1"/>
</dbReference>
<dbReference type="InterPro" id="IPR012336">
    <property type="entry name" value="Thioredoxin-like_fold"/>
</dbReference>
<feature type="signal peptide" evidence="1">
    <location>
        <begin position="1"/>
        <end position="26"/>
    </location>
</feature>
<gene>
    <name evidence="3" type="ORF">SBA1_680012</name>
</gene>
<dbReference type="OrthoDB" id="119649at2"/>
<evidence type="ECO:0000256" key="1">
    <source>
        <dbReference type="SAM" id="SignalP"/>
    </source>
</evidence>
<dbReference type="AlphaFoldDB" id="A0A2U3L4G9"/>
<evidence type="ECO:0000313" key="4">
    <source>
        <dbReference type="Proteomes" id="UP000238701"/>
    </source>
</evidence>
<organism evidence="3 4">
    <name type="scientific">Candidatus Sulfotelmatobacter kueseliae</name>
    <dbReference type="NCBI Taxonomy" id="2042962"/>
    <lineage>
        <taxon>Bacteria</taxon>
        <taxon>Pseudomonadati</taxon>
        <taxon>Acidobacteriota</taxon>
        <taxon>Terriglobia</taxon>
        <taxon>Terriglobales</taxon>
        <taxon>Candidatus Korobacteraceae</taxon>
        <taxon>Candidatus Sulfotelmatobacter</taxon>
    </lineage>
</organism>
<evidence type="ECO:0000259" key="2">
    <source>
        <dbReference type="Pfam" id="PF13462"/>
    </source>
</evidence>
<dbReference type="SUPFAM" id="SSF52833">
    <property type="entry name" value="Thioredoxin-like"/>
    <property type="match status" value="1"/>
</dbReference>
<keyword evidence="1" id="KW-0732">Signal</keyword>
<dbReference type="CDD" id="cd02972">
    <property type="entry name" value="DsbA_family"/>
    <property type="match status" value="1"/>
</dbReference>
<sequence>MLRTRLRNTFGSAFALVVVMSAFALAVCAAAQDTAESVLRPPKGAQVAIVVFEDLECPMCARTQPLLEQASKTYNIPLILHDFPLGPGHPWSFQAAVMARYFDTHSKALGNEFRDYIFQNQIEITVMNLRSYGEKFAAAHKVDLPFVIDPGDKLAALVSADHDLGKAIKLEHTPTIYIVSSRNPNRPYVEVKEPSSQLYSTIDAMMKD</sequence>
<dbReference type="Proteomes" id="UP000238701">
    <property type="component" value="Unassembled WGS sequence"/>
</dbReference>